<name>A0ABY9DNE3_VITVI</name>
<evidence type="ECO:0000313" key="4">
    <source>
        <dbReference type="EMBL" id="WKA09263.1"/>
    </source>
</evidence>
<evidence type="ECO:0000256" key="3">
    <source>
        <dbReference type="ARBA" id="ARBA00023004"/>
    </source>
</evidence>
<accession>A0ABY9DNE3</accession>
<dbReference type="PANTHER" id="PTHR24286">
    <property type="entry name" value="CYTOCHROME P450 26"/>
    <property type="match status" value="1"/>
</dbReference>
<evidence type="ECO:0000313" key="5">
    <source>
        <dbReference type="Proteomes" id="UP001227230"/>
    </source>
</evidence>
<comment type="similarity">
    <text evidence="1">Belongs to the cytochrome P450 family.</text>
</comment>
<reference evidence="4 5" key="1">
    <citation type="journal article" date="2023" name="Hortic Res">
        <title>The complete reference genome for grapevine (Vitis vinifera L.) genetics and breeding.</title>
        <authorList>
            <person name="Shi X."/>
            <person name="Cao S."/>
            <person name="Wang X."/>
            <person name="Huang S."/>
            <person name="Wang Y."/>
            <person name="Liu Z."/>
            <person name="Liu W."/>
            <person name="Leng X."/>
            <person name="Peng Y."/>
            <person name="Wang N."/>
            <person name="Wang Y."/>
            <person name="Ma Z."/>
            <person name="Xu X."/>
            <person name="Zhang F."/>
            <person name="Xue H."/>
            <person name="Zhong H."/>
            <person name="Wang Y."/>
            <person name="Zhang K."/>
            <person name="Velt A."/>
            <person name="Avia K."/>
            <person name="Holtgrawe D."/>
            <person name="Grimplet J."/>
            <person name="Matus J.T."/>
            <person name="Ware D."/>
            <person name="Wu X."/>
            <person name="Wang H."/>
            <person name="Liu C."/>
            <person name="Fang Y."/>
            <person name="Rustenholz C."/>
            <person name="Cheng Z."/>
            <person name="Xiao H."/>
            <person name="Zhou Y."/>
        </authorList>
    </citation>
    <scope>NUCLEOTIDE SEQUENCE [LARGE SCALE GENOMIC DNA]</scope>
    <source>
        <strain evidence="5">cv. Pinot noir / PN40024</strain>
        <tissue evidence="4">Leaf</tissue>
    </source>
</reference>
<dbReference type="EMBL" id="CP126665">
    <property type="protein sequence ID" value="WKA09263.1"/>
    <property type="molecule type" value="Genomic_DNA"/>
</dbReference>
<evidence type="ECO:0000256" key="1">
    <source>
        <dbReference type="ARBA" id="ARBA00010617"/>
    </source>
</evidence>
<keyword evidence="3" id="KW-0408">Iron</keyword>
<protein>
    <recommendedName>
        <fullName evidence="6">Cytochrome P450 87A3</fullName>
    </recommendedName>
</protein>
<dbReference type="Pfam" id="PF00067">
    <property type="entry name" value="p450"/>
    <property type="match status" value="1"/>
</dbReference>
<dbReference type="SUPFAM" id="SSF48264">
    <property type="entry name" value="Cytochrome P450"/>
    <property type="match status" value="1"/>
</dbReference>
<evidence type="ECO:0008006" key="6">
    <source>
        <dbReference type="Google" id="ProtNLM"/>
    </source>
</evidence>
<keyword evidence="5" id="KW-1185">Reference proteome</keyword>
<keyword evidence="2" id="KW-0479">Metal-binding</keyword>
<dbReference type="InterPro" id="IPR001128">
    <property type="entry name" value="Cyt_P450"/>
</dbReference>
<dbReference type="InterPro" id="IPR036396">
    <property type="entry name" value="Cyt_P450_sf"/>
</dbReference>
<dbReference type="Proteomes" id="UP001227230">
    <property type="component" value="Chromosome 18"/>
</dbReference>
<dbReference type="Gene3D" id="1.10.630.10">
    <property type="entry name" value="Cytochrome P450"/>
    <property type="match status" value="1"/>
</dbReference>
<organism evidence="4 5">
    <name type="scientific">Vitis vinifera</name>
    <name type="common">Grape</name>
    <dbReference type="NCBI Taxonomy" id="29760"/>
    <lineage>
        <taxon>Eukaryota</taxon>
        <taxon>Viridiplantae</taxon>
        <taxon>Streptophyta</taxon>
        <taxon>Embryophyta</taxon>
        <taxon>Tracheophyta</taxon>
        <taxon>Spermatophyta</taxon>
        <taxon>Magnoliopsida</taxon>
        <taxon>eudicotyledons</taxon>
        <taxon>Gunneridae</taxon>
        <taxon>Pentapetalae</taxon>
        <taxon>rosids</taxon>
        <taxon>Vitales</taxon>
        <taxon>Vitaceae</taxon>
        <taxon>Viteae</taxon>
        <taxon>Vitis</taxon>
    </lineage>
</organism>
<dbReference type="PANTHER" id="PTHR24286:SF90">
    <property type="entry name" value="CYTOCHROME P450"/>
    <property type="match status" value="1"/>
</dbReference>
<sequence length="238" mass="27200">MYWSVWLCVVSLFIASITHWVYKWRNPKCNGKLPPGSMGFPLIGETIQFFIPSKSLDVSSFIKKRMKKYGPLFCTNLAGRPVVVSSDPDFNYYIFQQEGKLVELWYMDSFARLVGLDPSQSITSTGYIHKYVKNLALAHIGTEALKDGLLSKAEDMIRTRLHDWSKLPAFEFKACVSSMIFDFTATSLFGYDFKMKGAHFSEKFTNIVHALIAFPLNIPGTTFHKCLKVILKLFFIVF</sequence>
<proteinExistence type="inferred from homology"/>
<gene>
    <name evidence="4" type="ORF">VitviT2T_026927</name>
</gene>
<evidence type="ECO:0000256" key="2">
    <source>
        <dbReference type="ARBA" id="ARBA00022723"/>
    </source>
</evidence>